<dbReference type="SUPFAM" id="SSF51206">
    <property type="entry name" value="cAMP-binding domain-like"/>
    <property type="match status" value="1"/>
</dbReference>
<sequence length="112" mass="12389">MSDASRILEQWFPQDDRLLQPLRGQVHQTVLSENQLVFQRGDTCLNFVVVISGCMRVQTLSSGGRAVILYRVSEEQSCVITTSCLISGEVYPADGVADEDTEILLIPLLAFS</sequence>
<dbReference type="CDD" id="cd00038">
    <property type="entry name" value="CAP_ED"/>
    <property type="match status" value="1"/>
</dbReference>
<feature type="non-terminal residue" evidence="2">
    <location>
        <position position="112"/>
    </location>
</feature>
<dbReference type="Gene3D" id="2.60.120.10">
    <property type="entry name" value="Jelly Rolls"/>
    <property type="match status" value="1"/>
</dbReference>
<dbReference type="AlphaFoldDB" id="A0A3B0YAN8"/>
<dbReference type="InterPro" id="IPR000595">
    <property type="entry name" value="cNMP-bd_dom"/>
</dbReference>
<proteinExistence type="predicted"/>
<gene>
    <name evidence="2" type="ORF">MNBD_GAMMA15-345</name>
</gene>
<evidence type="ECO:0000313" key="2">
    <source>
        <dbReference type="EMBL" id="VAW77908.1"/>
    </source>
</evidence>
<dbReference type="InterPro" id="IPR014710">
    <property type="entry name" value="RmlC-like_jellyroll"/>
</dbReference>
<accession>A0A3B0YAN8</accession>
<feature type="domain" description="Cyclic nucleotide-binding" evidence="1">
    <location>
        <begin position="31"/>
        <end position="111"/>
    </location>
</feature>
<protein>
    <recommendedName>
        <fullName evidence="1">Cyclic nucleotide-binding domain-containing protein</fullName>
    </recommendedName>
</protein>
<name>A0A3B0YAN8_9ZZZZ</name>
<dbReference type="InterPro" id="IPR018490">
    <property type="entry name" value="cNMP-bd_dom_sf"/>
</dbReference>
<reference evidence="2" key="1">
    <citation type="submission" date="2018-06" db="EMBL/GenBank/DDBJ databases">
        <authorList>
            <person name="Zhirakovskaya E."/>
        </authorList>
    </citation>
    <scope>NUCLEOTIDE SEQUENCE</scope>
</reference>
<dbReference type="EMBL" id="UOFN01000084">
    <property type="protein sequence ID" value="VAW77908.1"/>
    <property type="molecule type" value="Genomic_DNA"/>
</dbReference>
<evidence type="ECO:0000259" key="1">
    <source>
        <dbReference type="Pfam" id="PF00027"/>
    </source>
</evidence>
<organism evidence="2">
    <name type="scientific">hydrothermal vent metagenome</name>
    <dbReference type="NCBI Taxonomy" id="652676"/>
    <lineage>
        <taxon>unclassified sequences</taxon>
        <taxon>metagenomes</taxon>
        <taxon>ecological metagenomes</taxon>
    </lineage>
</organism>
<dbReference type="Pfam" id="PF00027">
    <property type="entry name" value="cNMP_binding"/>
    <property type="match status" value="1"/>
</dbReference>